<evidence type="ECO:0000256" key="4">
    <source>
        <dbReference type="ARBA" id="ARBA00023136"/>
    </source>
</evidence>
<organism evidence="7 8">
    <name type="scientific">Actinomadura geliboluensis</name>
    <dbReference type="NCBI Taxonomy" id="882440"/>
    <lineage>
        <taxon>Bacteria</taxon>
        <taxon>Bacillati</taxon>
        <taxon>Actinomycetota</taxon>
        <taxon>Actinomycetes</taxon>
        <taxon>Streptosporangiales</taxon>
        <taxon>Thermomonosporaceae</taxon>
        <taxon>Actinomadura</taxon>
    </lineage>
</organism>
<dbReference type="Pfam" id="PF00324">
    <property type="entry name" value="AA_permease"/>
    <property type="match status" value="1"/>
</dbReference>
<sequence>MTYSEQANPAGGGATKAAAPHIQGRMGPFELAFFVVAAAGPLLVVAGFAPLAFMIGGIGAPGAQLVAGIVLLLFAVGLTRMALRIKNAGAFYSYIGQGLGRPVGGGAATLAMAAYSVIAIGQLGAVGAFAAVPVKDALGIDVPWPVFSFAALAIVVYLGHRQISLSAKVLGIALLSEAAILLVLAAPVLWQGGADGLDVSSFSPSAIFAGGGTGAMFAIVFGAFIGFESTAIYSEEARDPERTVPRAVYLAVGFLALFYTFMAWIVYVAYGKASIVDAATADPVGLVFAATEKYVGHGAVVVMEILLVTSAFASTLAFHNTASRYLFTLGREKMLPGRLARVHPEHRSPYVASAVQGTIGLVAVTAFMLAGADPYLQVFLLMVAPGVLAVIVLQALCSLAIAVYFNRVNTTHGLSVWSTAVAPLLSLIGLGVASWLVARNFDLLSGRTDWVNYLLLSFIPLAFLIGTVRSLQLKRGRPEVYAQLTRTEVF</sequence>
<reference evidence="7 8" key="1">
    <citation type="submission" date="2019-05" db="EMBL/GenBank/DDBJ databases">
        <title>Draft genome sequence of Actinomadura geliboluensis A8036.</title>
        <authorList>
            <person name="Saricaoglu S."/>
            <person name="Isik K."/>
        </authorList>
    </citation>
    <scope>NUCLEOTIDE SEQUENCE [LARGE SCALE GENOMIC DNA]</scope>
    <source>
        <strain evidence="7 8">A8036</strain>
    </source>
</reference>
<evidence type="ECO:0000256" key="5">
    <source>
        <dbReference type="SAM" id="Phobius"/>
    </source>
</evidence>
<evidence type="ECO:0000256" key="3">
    <source>
        <dbReference type="ARBA" id="ARBA00022989"/>
    </source>
</evidence>
<dbReference type="RefSeq" id="WP_138633247.1">
    <property type="nucleotide sequence ID" value="NZ_JASWDG010000001.1"/>
</dbReference>
<evidence type="ECO:0000313" key="7">
    <source>
        <dbReference type="EMBL" id="TMR42061.1"/>
    </source>
</evidence>
<feature type="transmembrane region" description="Helical" evidence="5">
    <location>
        <begin position="248"/>
        <end position="270"/>
    </location>
</feature>
<dbReference type="Gene3D" id="1.20.1740.10">
    <property type="entry name" value="Amino acid/polyamine transporter I"/>
    <property type="match status" value="1"/>
</dbReference>
<feature type="transmembrane region" description="Helical" evidence="5">
    <location>
        <begin position="450"/>
        <end position="468"/>
    </location>
</feature>
<dbReference type="InterPro" id="IPR050367">
    <property type="entry name" value="APC_superfamily"/>
</dbReference>
<proteinExistence type="predicted"/>
<evidence type="ECO:0000256" key="1">
    <source>
        <dbReference type="ARBA" id="ARBA00004141"/>
    </source>
</evidence>
<evidence type="ECO:0000259" key="6">
    <source>
        <dbReference type="Pfam" id="PF00324"/>
    </source>
</evidence>
<dbReference type="PANTHER" id="PTHR42770">
    <property type="entry name" value="AMINO ACID TRANSPORTER-RELATED"/>
    <property type="match status" value="1"/>
</dbReference>
<feature type="transmembrane region" description="Helical" evidence="5">
    <location>
        <begin position="62"/>
        <end position="83"/>
    </location>
</feature>
<feature type="transmembrane region" description="Helical" evidence="5">
    <location>
        <begin position="202"/>
        <end position="227"/>
    </location>
</feature>
<dbReference type="PANTHER" id="PTHR42770:SF16">
    <property type="entry name" value="AMINO ACID PERMEASE"/>
    <property type="match status" value="1"/>
</dbReference>
<feature type="transmembrane region" description="Helical" evidence="5">
    <location>
        <begin position="170"/>
        <end position="190"/>
    </location>
</feature>
<keyword evidence="3 5" id="KW-1133">Transmembrane helix</keyword>
<dbReference type="InterPro" id="IPR004841">
    <property type="entry name" value="AA-permease/SLC12A_dom"/>
</dbReference>
<feature type="transmembrane region" description="Helical" evidence="5">
    <location>
        <begin position="142"/>
        <end position="158"/>
    </location>
</feature>
<feature type="transmembrane region" description="Helical" evidence="5">
    <location>
        <begin position="416"/>
        <end position="438"/>
    </location>
</feature>
<accession>A0A5S4HBD9</accession>
<evidence type="ECO:0000313" key="8">
    <source>
        <dbReference type="Proteomes" id="UP000305238"/>
    </source>
</evidence>
<comment type="subcellular location">
    <subcellularLocation>
        <location evidence="1">Membrane</location>
        <topology evidence="1">Multi-pass membrane protein</topology>
    </subcellularLocation>
</comment>
<comment type="caution">
    <text evidence="7">The sequence shown here is derived from an EMBL/GenBank/DDBJ whole genome shotgun (WGS) entry which is preliminary data.</text>
</comment>
<gene>
    <name evidence="7" type="ORF">ETD96_02345</name>
</gene>
<keyword evidence="4 5" id="KW-0472">Membrane</keyword>
<feature type="domain" description="Amino acid permease/ SLC12A" evidence="6">
    <location>
        <begin position="45"/>
        <end position="409"/>
    </location>
</feature>
<dbReference type="GO" id="GO:0022857">
    <property type="term" value="F:transmembrane transporter activity"/>
    <property type="evidence" value="ECO:0007669"/>
    <property type="project" value="InterPro"/>
</dbReference>
<feature type="transmembrane region" description="Helical" evidence="5">
    <location>
        <begin position="378"/>
        <end position="404"/>
    </location>
</feature>
<feature type="transmembrane region" description="Helical" evidence="5">
    <location>
        <begin position="31"/>
        <end position="56"/>
    </location>
</feature>
<dbReference type="EMBL" id="VCKZ01000007">
    <property type="protein sequence ID" value="TMR42061.1"/>
    <property type="molecule type" value="Genomic_DNA"/>
</dbReference>
<name>A0A5S4HBD9_9ACTN</name>
<dbReference type="Proteomes" id="UP000305238">
    <property type="component" value="Unassembled WGS sequence"/>
</dbReference>
<dbReference type="AlphaFoldDB" id="A0A5S4HBD9"/>
<feature type="transmembrane region" description="Helical" evidence="5">
    <location>
        <begin position="103"/>
        <end position="130"/>
    </location>
</feature>
<protein>
    <submittedName>
        <fullName evidence="7">APC family permease</fullName>
    </submittedName>
</protein>
<dbReference type="GO" id="GO:0005886">
    <property type="term" value="C:plasma membrane"/>
    <property type="evidence" value="ECO:0007669"/>
    <property type="project" value="UniProtKB-SubCell"/>
</dbReference>
<keyword evidence="8" id="KW-1185">Reference proteome</keyword>
<dbReference type="OrthoDB" id="137613at2"/>
<feature type="transmembrane region" description="Helical" evidence="5">
    <location>
        <begin position="305"/>
        <end position="327"/>
    </location>
</feature>
<evidence type="ECO:0000256" key="2">
    <source>
        <dbReference type="ARBA" id="ARBA00022692"/>
    </source>
</evidence>
<feature type="transmembrane region" description="Helical" evidence="5">
    <location>
        <begin position="348"/>
        <end position="372"/>
    </location>
</feature>
<keyword evidence="2 5" id="KW-0812">Transmembrane</keyword>
<dbReference type="PIRSF" id="PIRSF006060">
    <property type="entry name" value="AA_transporter"/>
    <property type="match status" value="1"/>
</dbReference>